<dbReference type="InterPro" id="IPR011009">
    <property type="entry name" value="Kinase-like_dom_sf"/>
</dbReference>
<dbReference type="CDD" id="cd14014">
    <property type="entry name" value="STKc_PknB_like"/>
    <property type="match status" value="1"/>
</dbReference>
<dbReference type="PATRIC" id="fig|1263870.3.peg.6044"/>
<dbReference type="PANTHER" id="PTHR24348">
    <property type="entry name" value="SERINE/THREONINE-PROTEIN KINASE UNC-51-RELATED"/>
    <property type="match status" value="1"/>
</dbReference>
<evidence type="ECO:0000313" key="5">
    <source>
        <dbReference type="Proteomes" id="UP000011885"/>
    </source>
</evidence>
<feature type="compositionally biased region" description="Polar residues" evidence="2">
    <location>
        <begin position="274"/>
        <end position="283"/>
    </location>
</feature>
<reference evidence="4 5" key="1">
    <citation type="journal article" date="2013" name="Mar. Genomics">
        <title>Expression of sulfatases in Rhodopirellula baltica and the diversity of sulfatases in the genus Rhodopirellula.</title>
        <authorList>
            <person name="Wegner C.E."/>
            <person name="Richter-Heitmann T."/>
            <person name="Klindworth A."/>
            <person name="Klockow C."/>
            <person name="Richter M."/>
            <person name="Achstetter T."/>
            <person name="Glockner F.O."/>
            <person name="Harder J."/>
        </authorList>
    </citation>
    <scope>NUCLEOTIDE SEQUENCE [LARGE SCALE GENOMIC DNA]</scope>
    <source>
        <strain evidence="4 5">SM41</strain>
    </source>
</reference>
<dbReference type="SUPFAM" id="SSF52540">
    <property type="entry name" value="P-loop containing nucleoside triphosphate hydrolases"/>
    <property type="match status" value="1"/>
</dbReference>
<comment type="caution">
    <text evidence="4">The sequence shown here is derived from an EMBL/GenBank/DDBJ whole genome shotgun (WGS) entry which is preliminary data.</text>
</comment>
<accession>M5TV20</accession>
<sequence length="1327" mass="145818">MKEFLGTHRYELKGVIGRGGMGVVYKAYDRERDIFVALKTIRELDASSLYQFKNEFRSLTEIVHPNLLPLYELVSDGEHWFFTMELAEDAVDFYTHIRAIKSADLLATEQYDGPISLGDGTVSTENGPQTSIAATDRQNLTSPNSEDTATGHDDTQPNYQQTESSGNTRSDGEGLAEMTSTEDGGGQTADSSVALSEGVYDRIRASMRQLVEGVRALHDAGKLHRDLKPANVFVRSTGRVVLLDFGLVAELSHDHPTEAKDAKDSDPAHPALNPSHQSTSGRVTGTAKYMAPEQAAAKRLTTSSDWYAVGVMLFQAITGRLPFDGTRSSVLKNKQVRDAPAPSDWVANVPEDLNRLCIDLLRRGPDERPSGSEIASRLSRSDETVALSADAVASFELPFVGRVEHLKILNNAYQELEHGATTVVRVHGRSGAGKSALIQHFLDRVQFAPETVVLSGRCYEQESVPYKAVDSLIDALARYLIQLPDDEVSSLMPESIAALARVFPVLQRVPAVKQADASAADIPDLRELRRKAFGSLAMLLREIAGRCHLILSIDDLQWGDVDSANLLAELLQPSGSPKMLVVLSYRSEYIVSSPCLIALDEQMNPRIRQTVLPVEDLTAAESRSLVEELLRDASPASREAVDWIVEESHGSPLFVYELINHVNSGGEVKPGAIKLNLDDVLWKRIQSLPESSRRLLEIISVAGQPIPIRDAHHATGADVPLIEALRDLRGGRLIRSTGPRLIDQVEAFHDRIRESVALHLSSLERKNCHASLARTLRQVEHADTETIAIHLHKSDQYEEAAKYYASAADESARALAFDRAANLYRLSLTTRAPKGDAACSLYTKYGDTLANAGRPHPSASQYLIAAELTDGVTRIDLERKAAYQLCAGGHLDEGREVLARVLKRVGMQLPRSQKHALAQLLMRRLKLRMRGTGYRAEAAIDAAEKARLNVTWSASAGMGTKNIVVSPAFQTLNLLLALRSGDQFSIARAMCWEAVYNAHDGIGAMRYSRRLIDQATEIAAELKLPYINAMVELAEGACGFLTGRWPVGSSRCARAISILKDRCTGTSWELGQAATYQLWCMSWEGRFGEMAERSAQILEDVLDRGDLTTAANLHSYMTPLAHLTAGDVVAARESVAESLSKWSRKEYNIQNMTALMGGASVHLYAGEYDKAHARMVNEWGDLKRSLILQAQICSVVLPELRIRGALGSYAHQQQDPGLLRDAKKCLRKMERKKIPYSVAMAAPLRAALSHIDGDRSRAISQLREATELLESMSMNLFASAARFRYGQLLGDGGGEIHQTEAVDWMKSVGVQDPLAMITAYTPAFPKI</sequence>
<evidence type="ECO:0000313" key="4">
    <source>
        <dbReference type="EMBL" id="EMI52889.1"/>
    </source>
</evidence>
<keyword evidence="5" id="KW-1185">Reference proteome</keyword>
<dbReference type="Pfam" id="PF13191">
    <property type="entry name" value="AAA_16"/>
    <property type="match status" value="1"/>
</dbReference>
<dbReference type="PROSITE" id="PS00107">
    <property type="entry name" value="PROTEIN_KINASE_ATP"/>
    <property type="match status" value="1"/>
</dbReference>
<feature type="compositionally biased region" description="Polar residues" evidence="2">
    <location>
        <begin position="156"/>
        <end position="169"/>
    </location>
</feature>
<dbReference type="EMBL" id="ANOH01000400">
    <property type="protein sequence ID" value="EMI52889.1"/>
    <property type="molecule type" value="Genomic_DNA"/>
</dbReference>
<dbReference type="InterPro" id="IPR041664">
    <property type="entry name" value="AAA_16"/>
</dbReference>
<feature type="compositionally biased region" description="Basic and acidic residues" evidence="2">
    <location>
        <begin position="256"/>
        <end position="267"/>
    </location>
</feature>
<dbReference type="SUPFAM" id="SSF56112">
    <property type="entry name" value="Protein kinase-like (PK-like)"/>
    <property type="match status" value="1"/>
</dbReference>
<dbReference type="InterPro" id="IPR017441">
    <property type="entry name" value="Protein_kinase_ATP_BS"/>
</dbReference>
<proteinExistence type="predicted"/>
<dbReference type="PROSITE" id="PS50011">
    <property type="entry name" value="PROTEIN_KINASE_DOM"/>
    <property type="match status" value="1"/>
</dbReference>
<dbReference type="Pfam" id="PF00069">
    <property type="entry name" value="Pkinase"/>
    <property type="match status" value="2"/>
</dbReference>
<feature type="compositionally biased region" description="Polar residues" evidence="2">
    <location>
        <begin position="121"/>
        <end position="148"/>
    </location>
</feature>
<organism evidence="4 5">
    <name type="scientific">Rhodopirellula sallentina SM41</name>
    <dbReference type="NCBI Taxonomy" id="1263870"/>
    <lineage>
        <taxon>Bacteria</taxon>
        <taxon>Pseudomonadati</taxon>
        <taxon>Planctomycetota</taxon>
        <taxon>Planctomycetia</taxon>
        <taxon>Pirellulales</taxon>
        <taxon>Pirellulaceae</taxon>
        <taxon>Rhodopirellula</taxon>
    </lineage>
</organism>
<dbReference type="InterPro" id="IPR027417">
    <property type="entry name" value="P-loop_NTPase"/>
</dbReference>
<keyword evidence="4" id="KW-0418">Kinase</keyword>
<name>M5TV20_9BACT</name>
<gene>
    <name evidence="4" type="ORF">RSSM_05703</name>
</gene>
<feature type="binding site" evidence="1">
    <location>
        <position position="39"/>
    </location>
    <ligand>
        <name>ATP</name>
        <dbReference type="ChEBI" id="CHEBI:30616"/>
    </ligand>
</feature>
<dbReference type="Gene3D" id="1.10.510.10">
    <property type="entry name" value="Transferase(Phosphotransferase) domain 1"/>
    <property type="match status" value="2"/>
</dbReference>
<dbReference type="SMART" id="SM00220">
    <property type="entry name" value="S_TKc"/>
    <property type="match status" value="1"/>
</dbReference>
<dbReference type="InterPro" id="IPR000719">
    <property type="entry name" value="Prot_kinase_dom"/>
</dbReference>
<dbReference type="OrthoDB" id="5476445at2"/>
<dbReference type="Proteomes" id="UP000011885">
    <property type="component" value="Unassembled WGS sequence"/>
</dbReference>
<dbReference type="InterPro" id="IPR045269">
    <property type="entry name" value="Atg1-like"/>
</dbReference>
<dbReference type="Gene3D" id="3.40.50.300">
    <property type="entry name" value="P-loop containing nucleotide triphosphate hydrolases"/>
    <property type="match status" value="1"/>
</dbReference>
<keyword evidence="4" id="KW-0723">Serine/threonine-protein kinase</keyword>
<feature type="compositionally biased region" description="Polar residues" evidence="2">
    <location>
        <begin position="178"/>
        <end position="192"/>
    </location>
</feature>
<evidence type="ECO:0000259" key="3">
    <source>
        <dbReference type="PROSITE" id="PS50011"/>
    </source>
</evidence>
<protein>
    <submittedName>
        <fullName evidence="4">Serine/threonine protein kinase</fullName>
        <ecNumber evidence="4">2.7.-.-</ecNumber>
    </submittedName>
</protein>
<evidence type="ECO:0000256" key="1">
    <source>
        <dbReference type="PROSITE-ProRule" id="PRU10141"/>
    </source>
</evidence>
<dbReference type="GO" id="GO:0005737">
    <property type="term" value="C:cytoplasm"/>
    <property type="evidence" value="ECO:0007669"/>
    <property type="project" value="TreeGrafter"/>
</dbReference>
<keyword evidence="1" id="KW-0067">ATP-binding</keyword>
<dbReference type="GO" id="GO:0005524">
    <property type="term" value="F:ATP binding"/>
    <property type="evidence" value="ECO:0007669"/>
    <property type="project" value="UniProtKB-UniRule"/>
</dbReference>
<feature type="domain" description="Protein kinase" evidence="3">
    <location>
        <begin position="10"/>
        <end position="385"/>
    </location>
</feature>
<feature type="region of interest" description="Disordered" evidence="2">
    <location>
        <begin position="256"/>
        <end position="285"/>
    </location>
</feature>
<dbReference type="PANTHER" id="PTHR24348:SF68">
    <property type="entry name" value="SERINE_THREONINE-PROTEIN KINASE ATG1C"/>
    <property type="match status" value="1"/>
</dbReference>
<dbReference type="GO" id="GO:0004674">
    <property type="term" value="F:protein serine/threonine kinase activity"/>
    <property type="evidence" value="ECO:0007669"/>
    <property type="project" value="UniProtKB-KW"/>
</dbReference>
<evidence type="ECO:0000256" key="2">
    <source>
        <dbReference type="SAM" id="MobiDB-lite"/>
    </source>
</evidence>
<feature type="region of interest" description="Disordered" evidence="2">
    <location>
        <begin position="117"/>
        <end position="192"/>
    </location>
</feature>
<dbReference type="EC" id="2.7.-.-" evidence="4"/>
<keyword evidence="1" id="KW-0547">Nucleotide-binding</keyword>
<keyword evidence="4" id="KW-0808">Transferase</keyword>